<dbReference type="EC" id="2.3.2.27" evidence="5 16"/>
<dbReference type="InterPro" id="IPR054477">
    <property type="entry name" value="LTN1_E3_ligase_6th"/>
</dbReference>
<name>A0A0U5GE84_ASPCI</name>
<evidence type="ECO:0000256" key="10">
    <source>
        <dbReference type="ARBA" id="ARBA00022737"/>
    </source>
</evidence>
<dbReference type="OrthoDB" id="6108at2759"/>
<reference evidence="19" key="1">
    <citation type="journal article" date="2016" name="Genome Announc.">
        <title>Draft genome sequences of fungus Aspergillus calidoustus.</title>
        <authorList>
            <person name="Horn F."/>
            <person name="Linde J."/>
            <person name="Mattern D.J."/>
            <person name="Walther G."/>
            <person name="Guthke R."/>
            <person name="Scherlach K."/>
            <person name="Martin K."/>
            <person name="Brakhage A.A."/>
            <person name="Petzke L."/>
            <person name="Valiante V."/>
        </authorList>
    </citation>
    <scope>NUCLEOTIDE SEQUENCE [LARGE SCALE GENOMIC DNA]</scope>
    <source>
        <strain evidence="19">SF006504</strain>
    </source>
</reference>
<dbReference type="InterPro" id="IPR013083">
    <property type="entry name" value="Znf_RING/FYVE/PHD"/>
</dbReference>
<dbReference type="STRING" id="454130.A0A0U5GE84"/>
<dbReference type="InterPro" id="IPR039804">
    <property type="entry name" value="RING-CH-C4HC3_LTN1"/>
</dbReference>
<dbReference type="Pfam" id="PF13639">
    <property type="entry name" value="zf-RING_2"/>
    <property type="match status" value="1"/>
</dbReference>
<evidence type="ECO:0000256" key="4">
    <source>
        <dbReference type="ARBA" id="ARBA00007997"/>
    </source>
</evidence>
<dbReference type="UniPathway" id="UPA00143"/>
<evidence type="ECO:0000256" key="3">
    <source>
        <dbReference type="ARBA" id="ARBA00004906"/>
    </source>
</evidence>
<feature type="domain" description="RING-type" evidence="17">
    <location>
        <begin position="1574"/>
        <end position="1620"/>
    </location>
</feature>
<evidence type="ECO:0000259" key="17">
    <source>
        <dbReference type="PROSITE" id="PS50089"/>
    </source>
</evidence>
<keyword evidence="19" id="KW-1185">Reference proteome</keyword>
<comment type="similarity">
    <text evidence="4 16">Belongs to the LTN1 family.</text>
</comment>
<dbReference type="Pfam" id="PF23009">
    <property type="entry name" value="UBC_like"/>
    <property type="match status" value="1"/>
</dbReference>
<dbReference type="InterPro" id="IPR016024">
    <property type="entry name" value="ARM-type_fold"/>
</dbReference>
<evidence type="ECO:0000256" key="6">
    <source>
        <dbReference type="ARBA" id="ARBA00017157"/>
    </source>
</evidence>
<dbReference type="Pfam" id="PF22999">
    <property type="entry name" value="LTN1_E3_ligase_6th"/>
    <property type="match status" value="1"/>
</dbReference>
<dbReference type="InterPro" id="IPR054478">
    <property type="entry name" value="LTN1_UBC"/>
</dbReference>
<dbReference type="Pfam" id="PF22958">
    <property type="entry name" value="Ltn1_1st"/>
    <property type="match status" value="1"/>
</dbReference>
<gene>
    <name evidence="18" type="ORF">ASPCAL12694</name>
</gene>
<comment type="subcellular location">
    <subcellularLocation>
        <location evidence="2">Cytoplasm</location>
        <location evidence="2">Cytosol</location>
    </subcellularLocation>
</comment>
<dbReference type="InterPro" id="IPR054476">
    <property type="entry name" value="Ltn1_N"/>
</dbReference>
<dbReference type="PANTHER" id="PTHR12389">
    <property type="entry name" value="ZINC FINGER PROTEIN 294"/>
    <property type="match status" value="1"/>
</dbReference>
<evidence type="ECO:0000256" key="14">
    <source>
        <dbReference type="ARBA" id="ARBA00055150"/>
    </source>
</evidence>
<sequence>MSKKFKSQASSSRAAGGAFGGFGGFSSLGTSQGRELSSLTYVAEPPDLSRISEPQLAIAFKNFSKKDEVTRTKALDDIRSYVSDVEKNGGTLDDGFLEAWVRIYPRASIDVYRRVRQTAHSVQGSAASLVGKRIARFLPKVIGAWLAGVYDNDKPVHQSALESFTRVFSTDEKRAGVWKIYQSHILDFVDDVILQQTPHTLSDERTVKPDDAEAKYARVVGTAILLLNRVLGNTTKEDRQSDSHTLVNLLGSKSLWAFCYHNDPFVRRSLYILLRTAVSGEPEELDWKLLSAALIGKSLSVPQLGSASELSETLLLVTSIRPQIWTTDYSGKSSASKRLLQYIRKGSQSGPEVFWSNLYQLLQLVPIQTLASLDSNSTGDNIGLASATALMDALHEGLSSRDEPQQNRTLGWKIYVEVAMWLAQGLNDNDTVKLLQDKLCPLVVQHVKPEQEGSRWSLPAQSSEAICSEYLTALLAFGYEVSLNDLWTRLANDLLEAVRLSSPEQSKDFRISQDAVCAQARRLFSMENSLLSHLADREYEISTLRTLESLTLGLLNDCLQVLQTRKGKPYGAAAVVEEMVRQVPQIAHTSRELQEFVQNDAPELLYSPSGDRIITIALACRSWPGFGSSFEMVVKQVAQLENVMTNATAVQKLLLSIDFNEVDKEIIGPVIMRALELASRGSQLHWSVVIAALQNPTSQGEMEDSIFLSLVDILSSEEEVANALRGLTQIASSVPSAVARFQSGSQGSKLAGKLLFLTESPSEEVAALTESLLGLLKKSVVGETSTKASLEILRQNLAIVNEESLSIESLLSIAEELLRSSKPEDVAQLSKDILPSQPMWEEALGPFLELPPRLSTAITSPLSGIVHLVDRGLSETFSQRYENIARDSSQCSAAFRLAHYTVRALSSLDITEHIGLEEFEVLFYNLPLVVQLIEDDLVIEGYNYIAGSLTQEQREEYANIARDARKIIQGWSSSTRQIASTGGAVSATIASVWETRLENLQGISPVDYRVGQAFTQVMESVDPSSIALSSEAIGQLCRGMRTDNPIRSAARMALLRRSILQNPAGVRACNEFVADSTGLKVEDETGNGLRKLSLLNLLLSEEEDLNPMMSMPTQRLIFFVKHLIQCLQSEQISLSLTAEALKALTFALPNVKEMYGPHWEDCLELLNSTWRNIGGADGALPVLYASYRLYSCLDSIVKDDDSNDDVKDAWADRKKALLNNLTSTLWIFDSSTTFNLPRDLTVDRLCDLIKTLPVEDLENVAKVFPLLTAHSLPLQHTAYTLLHRYIPSVQEQVSFDVALSKSEVKLPYELISLLLGAPTMESISATYGDDKTWADIRSYLLSWKLVFDHFVNASLALQEQYASDIKEHDVLAPLLEFMFDFLQKGHGKLVDASKLDIRSFEPCQSENYEKETQWLLVHLYLLSLKHLANLTKAWWIDSKKRTKGPVEAWTEKFISPLVAEDALERVTQWMSTQDPNEERALNVKIASKTAEIIASIPIDEDSPPVSLSISLPPAYPLHPALVVGRSRVLVDERKWKSWLLTIQGVIMFSNGALEDGLLAFRRNVQGALKGQSECAICYSVISTDMQTPNKRCATCKNAFHSVCLFRWFKSSNQSTCPLCRNHFSFA</sequence>
<evidence type="ECO:0000256" key="13">
    <source>
        <dbReference type="ARBA" id="ARBA00022833"/>
    </source>
</evidence>
<evidence type="ECO:0000256" key="9">
    <source>
        <dbReference type="ARBA" id="ARBA00022723"/>
    </source>
</evidence>
<dbReference type="Proteomes" id="UP000054771">
    <property type="component" value="Unassembled WGS sequence"/>
</dbReference>
<comment type="function">
    <text evidence="16">E3 ubiquitin-protein ligase. Component of the ribosome quality control complex (RQC), a ribosome-associated complex that mediates ubiquitination and extraction of incompletely synthesized nascent chains for proteasomal degradation.</text>
</comment>
<proteinExistence type="inferred from homology"/>
<dbReference type="GO" id="GO:0043023">
    <property type="term" value="F:ribosomal large subunit binding"/>
    <property type="evidence" value="ECO:0007669"/>
    <property type="project" value="TreeGrafter"/>
</dbReference>
<dbReference type="GO" id="GO:0061630">
    <property type="term" value="F:ubiquitin protein ligase activity"/>
    <property type="evidence" value="ECO:0007669"/>
    <property type="project" value="UniProtKB-UniRule"/>
</dbReference>
<evidence type="ECO:0000313" key="19">
    <source>
        <dbReference type="Proteomes" id="UP000054771"/>
    </source>
</evidence>
<evidence type="ECO:0000256" key="8">
    <source>
        <dbReference type="ARBA" id="ARBA00022679"/>
    </source>
</evidence>
<dbReference type="SMART" id="SM00184">
    <property type="entry name" value="RING"/>
    <property type="match status" value="1"/>
</dbReference>
<dbReference type="SUPFAM" id="SSF48371">
    <property type="entry name" value="ARM repeat"/>
    <property type="match status" value="1"/>
</dbReference>
<dbReference type="CDD" id="cd16491">
    <property type="entry name" value="RING-CH-C4HC3_LTN1"/>
    <property type="match status" value="1"/>
</dbReference>
<keyword evidence="8 16" id="KW-0808">Transferase</keyword>
<keyword evidence="10" id="KW-0677">Repeat</keyword>
<dbReference type="GO" id="GO:1990116">
    <property type="term" value="P:ribosome-associated ubiquitin-dependent protein catabolic process"/>
    <property type="evidence" value="ECO:0007669"/>
    <property type="project" value="UniProtKB-UniRule"/>
</dbReference>
<evidence type="ECO:0000256" key="7">
    <source>
        <dbReference type="ARBA" id="ARBA00022490"/>
    </source>
</evidence>
<dbReference type="SMART" id="SM01197">
    <property type="entry name" value="FANCL_C"/>
    <property type="match status" value="1"/>
</dbReference>
<dbReference type="GO" id="GO:0072344">
    <property type="term" value="P:rescue of stalled ribosome"/>
    <property type="evidence" value="ECO:0007669"/>
    <property type="project" value="UniProtKB-UniRule"/>
</dbReference>
<keyword evidence="7" id="KW-0963">Cytoplasm</keyword>
<dbReference type="FunFam" id="1.25.10.10:FF:000641">
    <property type="entry name" value="RING zinc finger protein-like protein"/>
    <property type="match status" value="1"/>
</dbReference>
<comment type="catalytic activity">
    <reaction evidence="1 16">
        <text>S-ubiquitinyl-[E2 ubiquitin-conjugating enzyme]-L-cysteine + [acceptor protein]-L-lysine = [E2 ubiquitin-conjugating enzyme]-L-cysteine + N(6)-ubiquitinyl-[acceptor protein]-L-lysine.</text>
        <dbReference type="EC" id="2.3.2.27"/>
    </reaction>
</comment>
<evidence type="ECO:0000256" key="15">
    <source>
        <dbReference type="PROSITE-ProRule" id="PRU00175"/>
    </source>
</evidence>
<accession>A0A0U5GE84</accession>
<dbReference type="GO" id="GO:0005829">
    <property type="term" value="C:cytosol"/>
    <property type="evidence" value="ECO:0007669"/>
    <property type="project" value="UniProtKB-SubCell"/>
</dbReference>
<dbReference type="GO" id="GO:1990112">
    <property type="term" value="C:RQC complex"/>
    <property type="evidence" value="ECO:0007669"/>
    <property type="project" value="UniProtKB-UniRule"/>
</dbReference>
<evidence type="ECO:0000256" key="1">
    <source>
        <dbReference type="ARBA" id="ARBA00000900"/>
    </source>
</evidence>
<dbReference type="InterPro" id="IPR039795">
    <property type="entry name" value="LTN1/Rkr1"/>
</dbReference>
<keyword evidence="13 16" id="KW-0862">Zinc</keyword>
<dbReference type="Gene3D" id="3.30.40.10">
    <property type="entry name" value="Zinc/RING finger domain, C3HC4 (zinc finger)"/>
    <property type="match status" value="1"/>
</dbReference>
<evidence type="ECO:0000256" key="11">
    <source>
        <dbReference type="ARBA" id="ARBA00022771"/>
    </source>
</evidence>
<dbReference type="FunFam" id="3.30.40.10:FF:000038">
    <property type="entry name" value="E3 ubiquitin-protein ligase listerin"/>
    <property type="match status" value="1"/>
</dbReference>
<organism evidence="18 19">
    <name type="scientific">Aspergillus calidoustus</name>
    <dbReference type="NCBI Taxonomy" id="454130"/>
    <lineage>
        <taxon>Eukaryota</taxon>
        <taxon>Fungi</taxon>
        <taxon>Dikarya</taxon>
        <taxon>Ascomycota</taxon>
        <taxon>Pezizomycotina</taxon>
        <taxon>Eurotiomycetes</taxon>
        <taxon>Eurotiomycetidae</taxon>
        <taxon>Eurotiales</taxon>
        <taxon>Aspergillaceae</taxon>
        <taxon>Aspergillus</taxon>
        <taxon>Aspergillus subgen. Nidulantes</taxon>
    </lineage>
</organism>
<comment type="subunit">
    <text evidence="16">Component of the ribosome quality control complex (RQC).</text>
</comment>
<evidence type="ECO:0000256" key="16">
    <source>
        <dbReference type="RuleBase" id="RU367090"/>
    </source>
</evidence>
<keyword evidence="9 16" id="KW-0479">Metal-binding</keyword>
<dbReference type="PANTHER" id="PTHR12389:SF0">
    <property type="entry name" value="E3 UBIQUITIN-PROTEIN LIGASE LISTERIN"/>
    <property type="match status" value="1"/>
</dbReference>
<dbReference type="GO" id="GO:0016567">
    <property type="term" value="P:protein ubiquitination"/>
    <property type="evidence" value="ECO:0007669"/>
    <property type="project" value="UniProtKB-UniPathway"/>
</dbReference>
<dbReference type="GO" id="GO:0008270">
    <property type="term" value="F:zinc ion binding"/>
    <property type="evidence" value="ECO:0007669"/>
    <property type="project" value="UniProtKB-KW"/>
</dbReference>
<dbReference type="SUPFAM" id="SSF57850">
    <property type="entry name" value="RING/U-box"/>
    <property type="match status" value="1"/>
</dbReference>
<evidence type="ECO:0000256" key="12">
    <source>
        <dbReference type="ARBA" id="ARBA00022786"/>
    </source>
</evidence>
<protein>
    <recommendedName>
        <fullName evidence="6 16">E3 ubiquitin-protein ligase listerin</fullName>
        <ecNumber evidence="5 16">2.3.2.27</ecNumber>
    </recommendedName>
    <alternativeName>
        <fullName evidence="16">RING-type E3 ubiquitin transferase listerin</fullName>
    </alternativeName>
</protein>
<evidence type="ECO:0000256" key="2">
    <source>
        <dbReference type="ARBA" id="ARBA00004514"/>
    </source>
</evidence>
<dbReference type="InterPro" id="IPR001841">
    <property type="entry name" value="Znf_RING"/>
</dbReference>
<evidence type="ECO:0000313" key="18">
    <source>
        <dbReference type="EMBL" id="CEL09559.1"/>
    </source>
</evidence>
<comment type="function">
    <text evidence="14">E3 ubiquitin-protein ligase component of the ribosome quality control complex (RQC), a ribosome-associated complex that mediates ubiquitination and extraction of incompletely synthesized nascent chains for proteasomal degradation. Mediates ubiquitination of proteins derived from mRNAs lacking stop codons (non-stop proteins) and other translation arrest products induced by poly-lysine sequences and tandem rare codons. Ubiquitination leads to CDC48 recruitment for extraction and degradation of the incomplete translation product. May indirectly play a role in chromatin function and transcription.</text>
</comment>
<comment type="pathway">
    <text evidence="3 16">Protein modification; protein ubiquitination.</text>
</comment>
<dbReference type="EMBL" id="CDMC01000014">
    <property type="protein sequence ID" value="CEL09559.1"/>
    <property type="molecule type" value="Genomic_DNA"/>
</dbReference>
<dbReference type="OMA" id="IYGSHWE"/>
<keyword evidence="11 15" id="KW-0863">Zinc-finger</keyword>
<evidence type="ECO:0000256" key="5">
    <source>
        <dbReference type="ARBA" id="ARBA00012483"/>
    </source>
</evidence>
<dbReference type="PROSITE" id="PS50089">
    <property type="entry name" value="ZF_RING_2"/>
    <property type="match status" value="1"/>
</dbReference>
<keyword evidence="12 16" id="KW-0833">Ubl conjugation pathway</keyword>